<evidence type="ECO:0000313" key="2">
    <source>
        <dbReference type="Proteomes" id="UP000564806"/>
    </source>
</evidence>
<reference evidence="1" key="1">
    <citation type="submission" date="2020-06" db="EMBL/GenBank/DDBJ databases">
        <title>Paenibacillus sp. nov., isolated from soil.</title>
        <authorList>
            <person name="Seo Y.L."/>
        </authorList>
    </citation>
    <scope>NUCLEOTIDE SEQUENCE [LARGE SCALE GENOMIC DNA]</scope>
    <source>
        <strain evidence="1">JW14</strain>
    </source>
</reference>
<dbReference type="Proteomes" id="UP000564806">
    <property type="component" value="Unassembled WGS sequence"/>
</dbReference>
<proteinExistence type="predicted"/>
<keyword evidence="2" id="KW-1185">Reference proteome</keyword>
<dbReference type="RefSeq" id="WP_175373580.1">
    <property type="nucleotide sequence ID" value="NZ_JABWCS010000218.1"/>
</dbReference>
<dbReference type="AlphaFoldDB" id="A0A850ETJ3"/>
<name>A0A850ETJ3_9BACL</name>
<gene>
    <name evidence="1" type="ORF">HPT30_22620</name>
</gene>
<sequence length="82" mass="9062">MIPAAPALCGLIHRSWLSEGLADKMRAQATFHELLALIIEYQGQETVKLLAKVKAEIDRYYSEEITIERLAVASGISGHLPN</sequence>
<comment type="caution">
    <text evidence="1">The sequence shown here is derived from an EMBL/GenBank/DDBJ whole genome shotgun (WGS) entry which is preliminary data.</text>
</comment>
<protein>
    <submittedName>
        <fullName evidence="1">Uncharacterized protein</fullName>
    </submittedName>
</protein>
<evidence type="ECO:0000313" key="1">
    <source>
        <dbReference type="EMBL" id="NUU63150.1"/>
    </source>
</evidence>
<organism evidence="1 2">
    <name type="scientific">Paenibacillus agri</name>
    <dbReference type="NCBI Taxonomy" id="2744309"/>
    <lineage>
        <taxon>Bacteria</taxon>
        <taxon>Bacillati</taxon>
        <taxon>Bacillota</taxon>
        <taxon>Bacilli</taxon>
        <taxon>Bacillales</taxon>
        <taxon>Paenibacillaceae</taxon>
        <taxon>Paenibacillus</taxon>
    </lineage>
</organism>
<dbReference type="EMBL" id="JABWCS010000218">
    <property type="protein sequence ID" value="NUU63150.1"/>
    <property type="molecule type" value="Genomic_DNA"/>
</dbReference>
<accession>A0A850ETJ3</accession>